<feature type="region of interest" description="Disordered" evidence="1">
    <location>
        <begin position="48"/>
        <end position="85"/>
    </location>
</feature>
<reference evidence="2 3" key="1">
    <citation type="submission" date="2024-06" db="EMBL/GenBank/DDBJ databases">
        <title>The Natural Products Discovery Center: Release of the First 8490 Sequenced Strains for Exploring Actinobacteria Biosynthetic Diversity.</title>
        <authorList>
            <person name="Kalkreuter E."/>
            <person name="Kautsar S.A."/>
            <person name="Yang D."/>
            <person name="Bader C.D."/>
            <person name="Teijaro C.N."/>
            <person name="Fluegel L."/>
            <person name="Davis C.M."/>
            <person name="Simpson J.R."/>
            <person name="Lauterbach L."/>
            <person name="Steele A.D."/>
            <person name="Gui C."/>
            <person name="Meng S."/>
            <person name="Li G."/>
            <person name="Viehrig K."/>
            <person name="Ye F."/>
            <person name="Su P."/>
            <person name="Kiefer A.F."/>
            <person name="Nichols A."/>
            <person name="Cepeda A.J."/>
            <person name="Yan W."/>
            <person name="Fan B."/>
            <person name="Jiang Y."/>
            <person name="Adhikari A."/>
            <person name="Zheng C.-J."/>
            <person name="Schuster L."/>
            <person name="Cowan T.M."/>
            <person name="Smanski M.J."/>
            <person name="Chevrette M.G."/>
            <person name="De Carvalho L.P.S."/>
            <person name="Shen B."/>
        </authorList>
    </citation>
    <scope>NUCLEOTIDE SEQUENCE [LARGE SCALE GENOMIC DNA]</scope>
    <source>
        <strain evidence="2 3">NPDC006337</strain>
    </source>
</reference>
<dbReference type="Proteomes" id="UP001550378">
    <property type="component" value="Unassembled WGS sequence"/>
</dbReference>
<comment type="caution">
    <text evidence="2">The sequence shown here is derived from an EMBL/GenBank/DDBJ whole genome shotgun (WGS) entry which is preliminary data.</text>
</comment>
<accession>A0ABV2VY84</accession>
<protein>
    <submittedName>
        <fullName evidence="2">Uncharacterized protein</fullName>
    </submittedName>
</protein>
<proteinExistence type="predicted"/>
<evidence type="ECO:0000313" key="3">
    <source>
        <dbReference type="Proteomes" id="UP001550378"/>
    </source>
</evidence>
<organism evidence="2 3">
    <name type="scientific">Streptomyces lavendulocolor</name>
    <dbReference type="NCBI Taxonomy" id="67316"/>
    <lineage>
        <taxon>Bacteria</taxon>
        <taxon>Bacillati</taxon>
        <taxon>Actinomycetota</taxon>
        <taxon>Actinomycetes</taxon>
        <taxon>Kitasatosporales</taxon>
        <taxon>Streptomycetaceae</taxon>
        <taxon>Streptomyces</taxon>
    </lineage>
</organism>
<evidence type="ECO:0000313" key="2">
    <source>
        <dbReference type="EMBL" id="MEU0706249.1"/>
    </source>
</evidence>
<evidence type="ECO:0000256" key="1">
    <source>
        <dbReference type="SAM" id="MobiDB-lite"/>
    </source>
</evidence>
<dbReference type="EMBL" id="JBEXZR010000002">
    <property type="protein sequence ID" value="MEU0706249.1"/>
    <property type="molecule type" value="Genomic_DNA"/>
</dbReference>
<dbReference type="RefSeq" id="WP_359657463.1">
    <property type="nucleotide sequence ID" value="NZ_JBEXZP010000195.1"/>
</dbReference>
<name>A0ABV2VY84_9ACTN</name>
<sequence>MARVRYLGGEPATVPELGGRIVQPDEIVEVPDERYTAYVMQSTLWEGIEPPAGWEPPPSQQEEPVEDPPEKPAARKSSARAQREG</sequence>
<gene>
    <name evidence="2" type="ORF">ABZ508_02570</name>
</gene>
<keyword evidence="3" id="KW-1185">Reference proteome</keyword>